<dbReference type="AlphaFoldDB" id="A0AA38I4V8"/>
<comment type="caution">
    <text evidence="1">The sequence shown here is derived from an EMBL/GenBank/DDBJ whole genome shotgun (WGS) entry which is preliminary data.</text>
</comment>
<accession>A0AA38I4V8</accession>
<evidence type="ECO:0000313" key="2">
    <source>
        <dbReference type="Proteomes" id="UP001168821"/>
    </source>
</evidence>
<name>A0AA38I4V8_9CUCU</name>
<reference evidence="1" key="1">
    <citation type="journal article" date="2023" name="G3 (Bethesda)">
        <title>Whole genome assemblies of Zophobas morio and Tenebrio molitor.</title>
        <authorList>
            <person name="Kaur S."/>
            <person name="Stinson S.A."/>
            <person name="diCenzo G.C."/>
        </authorList>
    </citation>
    <scope>NUCLEOTIDE SEQUENCE</scope>
    <source>
        <strain evidence="1">QUZm001</strain>
    </source>
</reference>
<organism evidence="1 2">
    <name type="scientific">Zophobas morio</name>
    <dbReference type="NCBI Taxonomy" id="2755281"/>
    <lineage>
        <taxon>Eukaryota</taxon>
        <taxon>Metazoa</taxon>
        <taxon>Ecdysozoa</taxon>
        <taxon>Arthropoda</taxon>
        <taxon>Hexapoda</taxon>
        <taxon>Insecta</taxon>
        <taxon>Pterygota</taxon>
        <taxon>Neoptera</taxon>
        <taxon>Endopterygota</taxon>
        <taxon>Coleoptera</taxon>
        <taxon>Polyphaga</taxon>
        <taxon>Cucujiformia</taxon>
        <taxon>Tenebrionidae</taxon>
        <taxon>Zophobas</taxon>
    </lineage>
</organism>
<proteinExistence type="predicted"/>
<evidence type="ECO:0000313" key="1">
    <source>
        <dbReference type="EMBL" id="KAJ3649245.1"/>
    </source>
</evidence>
<sequence length="145" mass="16587">MPERTLLRRTKETTNPHSHPIPTRKGFYIYPFYYTLSQDQKFPNSAVPCRAYILFISATMSPNETLQRVCQNEENSCSFHQVHVRKYERKFCSGPRWRLSISSSSVGADVSQYSAGRRHCCCASSINTGPRRLGKFTGHFFPVSG</sequence>
<keyword evidence="2" id="KW-1185">Reference proteome</keyword>
<protein>
    <submittedName>
        <fullName evidence="1">Uncharacterized protein</fullName>
    </submittedName>
</protein>
<gene>
    <name evidence="1" type="ORF">Zmor_020998</name>
</gene>
<dbReference type="EMBL" id="JALNTZ010000006">
    <property type="protein sequence ID" value="KAJ3649245.1"/>
    <property type="molecule type" value="Genomic_DNA"/>
</dbReference>
<dbReference type="Proteomes" id="UP001168821">
    <property type="component" value="Unassembled WGS sequence"/>
</dbReference>